<gene>
    <name evidence="2" type="ORF">LEM8419_01911</name>
</gene>
<dbReference type="InterPro" id="IPR029063">
    <property type="entry name" value="SAM-dependent_MTases_sf"/>
</dbReference>
<proteinExistence type="predicted"/>
<organism evidence="2 3">
    <name type="scientific">Neolewinella maritima</name>
    <dbReference type="NCBI Taxonomy" id="1383882"/>
    <lineage>
        <taxon>Bacteria</taxon>
        <taxon>Pseudomonadati</taxon>
        <taxon>Bacteroidota</taxon>
        <taxon>Saprospiria</taxon>
        <taxon>Saprospirales</taxon>
        <taxon>Lewinellaceae</taxon>
        <taxon>Neolewinella</taxon>
    </lineage>
</organism>
<dbReference type="InterPro" id="IPR052514">
    <property type="entry name" value="SAM-dependent_MTase"/>
</dbReference>
<keyword evidence="3" id="KW-1185">Reference proteome</keyword>
<dbReference type="NCBIfam" id="TIGR01444">
    <property type="entry name" value="fkbM_fam"/>
    <property type="match status" value="1"/>
</dbReference>
<dbReference type="RefSeq" id="WP_238750826.1">
    <property type="nucleotide sequence ID" value="NZ_CAKLPZ010000002.1"/>
</dbReference>
<comment type="caution">
    <text evidence="2">The sequence shown here is derived from an EMBL/GenBank/DDBJ whole genome shotgun (WGS) entry which is preliminary data.</text>
</comment>
<dbReference type="EMBL" id="CAKLPZ010000002">
    <property type="protein sequence ID" value="CAH1000840.1"/>
    <property type="molecule type" value="Genomic_DNA"/>
</dbReference>
<dbReference type="Gene3D" id="3.40.50.150">
    <property type="entry name" value="Vaccinia Virus protein VP39"/>
    <property type="match status" value="1"/>
</dbReference>
<evidence type="ECO:0000313" key="3">
    <source>
        <dbReference type="Proteomes" id="UP000837803"/>
    </source>
</evidence>
<accession>A0ABM9B0Z8</accession>
<dbReference type="SUPFAM" id="SSF53335">
    <property type="entry name" value="S-adenosyl-L-methionine-dependent methyltransferases"/>
    <property type="match status" value="1"/>
</dbReference>
<evidence type="ECO:0000259" key="1">
    <source>
        <dbReference type="Pfam" id="PF05050"/>
    </source>
</evidence>
<dbReference type="PANTHER" id="PTHR34203">
    <property type="entry name" value="METHYLTRANSFERASE, FKBM FAMILY PROTEIN"/>
    <property type="match status" value="1"/>
</dbReference>
<dbReference type="InterPro" id="IPR006342">
    <property type="entry name" value="FkbM_mtfrase"/>
</dbReference>
<evidence type="ECO:0000313" key="2">
    <source>
        <dbReference type="EMBL" id="CAH1000840.1"/>
    </source>
</evidence>
<feature type="domain" description="Methyltransferase FkbM" evidence="1">
    <location>
        <begin position="103"/>
        <end position="256"/>
    </location>
</feature>
<name>A0ABM9B0Z8_9BACT</name>
<protein>
    <recommendedName>
        <fullName evidence="1">Methyltransferase FkbM domain-containing protein</fullName>
    </recommendedName>
</protein>
<dbReference type="Proteomes" id="UP000837803">
    <property type="component" value="Unassembled WGS sequence"/>
</dbReference>
<dbReference type="Pfam" id="PF05050">
    <property type="entry name" value="Methyltransf_21"/>
    <property type="match status" value="1"/>
</dbReference>
<dbReference type="PANTHER" id="PTHR34203:SF15">
    <property type="entry name" value="SLL1173 PROTEIN"/>
    <property type="match status" value="1"/>
</dbReference>
<sequence length="273" mass="31524">MMTIWKFFSKIVVPVLANLGGTFQRANKISGLINHVGLEAYIKIKYPFISLGKYIIFNLDTYNRELKLRKNSIDSEVFKYTFYDQFHKPISQVNIGSAPLILDFGANIGFSVLMYKHWYPDAKIIAFELDQDNYNLAIYNTRGLENVTIHNKAISDRSSIVSYNKSGREDGYVILDPMDNCGDVKIESLSINDVISEYNITTINYVKIDIEGTEVDILRAKDLSWMRLVKNINIEFHTIEDDMSEFIDILTCQGFEVYRHDDHWSSISGIRRN</sequence>
<reference evidence="2" key="1">
    <citation type="submission" date="2021-12" db="EMBL/GenBank/DDBJ databases">
        <authorList>
            <person name="Rodrigo-Torres L."/>
            <person name="Arahal R. D."/>
            <person name="Lucena T."/>
        </authorList>
    </citation>
    <scope>NUCLEOTIDE SEQUENCE</scope>
    <source>
        <strain evidence="2">CECT 8419</strain>
    </source>
</reference>